<dbReference type="Gene3D" id="2.60.120.10">
    <property type="entry name" value="Jelly Rolls"/>
    <property type="match status" value="1"/>
</dbReference>
<dbReference type="PATRIC" id="fig|1641875.4.peg.2871"/>
<dbReference type="AlphaFoldDB" id="A0A0T5NY19"/>
<name>A0A0T5NY19_9RHOB</name>
<evidence type="ECO:0008006" key="3">
    <source>
        <dbReference type="Google" id="ProtNLM"/>
    </source>
</evidence>
<accession>A0A0T5NY19</accession>
<dbReference type="InterPro" id="IPR011051">
    <property type="entry name" value="RmlC_Cupin_sf"/>
</dbReference>
<gene>
    <name evidence="1" type="ORF">XM53_04300</name>
</gene>
<dbReference type="Proteomes" id="UP000051295">
    <property type="component" value="Unassembled WGS sequence"/>
</dbReference>
<evidence type="ECO:0000313" key="1">
    <source>
        <dbReference type="EMBL" id="KRS13797.1"/>
    </source>
</evidence>
<dbReference type="InterPro" id="IPR014710">
    <property type="entry name" value="RmlC-like_jellyroll"/>
</dbReference>
<proteinExistence type="predicted"/>
<keyword evidence="2" id="KW-1185">Reference proteome</keyword>
<evidence type="ECO:0000313" key="2">
    <source>
        <dbReference type="Proteomes" id="UP000051295"/>
    </source>
</evidence>
<reference evidence="1 2" key="1">
    <citation type="submission" date="2015-04" db="EMBL/GenBank/DDBJ databases">
        <title>The draft genome sequence of Roseovarius sp.R12b.</title>
        <authorList>
            <person name="Li G."/>
            <person name="Lai Q."/>
            <person name="Shao Z."/>
            <person name="Yan P."/>
        </authorList>
    </citation>
    <scope>NUCLEOTIDE SEQUENCE [LARGE SCALE GENOMIC DNA]</scope>
    <source>
        <strain evidence="1 2">R12B</strain>
    </source>
</reference>
<dbReference type="GO" id="GO:0047869">
    <property type="term" value="F:dimethylpropiothetin dethiomethylase activity"/>
    <property type="evidence" value="ECO:0007669"/>
    <property type="project" value="InterPro"/>
</dbReference>
<dbReference type="STRING" id="1641875.XM53_04300"/>
<dbReference type="EMBL" id="LAXJ01000003">
    <property type="protein sequence ID" value="KRS13797.1"/>
    <property type="molecule type" value="Genomic_DNA"/>
</dbReference>
<comment type="caution">
    <text evidence="1">The sequence shown here is derived from an EMBL/GenBank/DDBJ whole genome shotgun (WGS) entry which is preliminary data.</text>
</comment>
<dbReference type="Pfam" id="PF16867">
    <property type="entry name" value="DMSP_lyase"/>
    <property type="match status" value="1"/>
</dbReference>
<organism evidence="1 2">
    <name type="scientific">Roseovarius atlanticus</name>
    <dbReference type="NCBI Taxonomy" id="1641875"/>
    <lineage>
        <taxon>Bacteria</taxon>
        <taxon>Pseudomonadati</taxon>
        <taxon>Pseudomonadota</taxon>
        <taxon>Alphaproteobacteria</taxon>
        <taxon>Rhodobacterales</taxon>
        <taxon>Roseobacteraceae</taxon>
        <taxon>Roseovarius</taxon>
    </lineage>
</organism>
<protein>
    <recommendedName>
        <fullName evidence="3">Cupin 2 conserved barrel domain-containing protein</fullName>
    </recommendedName>
</protein>
<sequence>MHSTEEVSMHDPFQLFLSEMAAVFRAEGRACATETAEALLSATEVAPLTNDSPGDTDAICGLLAGSTLAVARAALAAHDMLPWGHNPVSSQMKPEDEALFSVVDLMGPEAPLYCPTLRAGLYYQRPNTRYGLHSHAAAETYVIIAGRALWTAGDAQREMVAGHSVHHSTYLPHACQTGDEGVVALWRWSGDIGIESYRLHHGAEAFGAFAA</sequence>
<dbReference type="InterPro" id="IPR031723">
    <property type="entry name" value="DMSP_lyase"/>
</dbReference>
<dbReference type="SUPFAM" id="SSF51182">
    <property type="entry name" value="RmlC-like cupins"/>
    <property type="match status" value="1"/>
</dbReference>